<sequence>MVIRKAQVFDGDQARLLLDTDWHYEAIVTNLEWEPIDLWRFYNQRCCMENYIKEAKRGFSIDRIATGDFTANEIDLLIKLLAYNLYERFKRDCCEPVHQGYTIARFRLEFFHCAATMIQHSRQVVLKLAKDFANRCAWQRIAAKVAALE</sequence>
<organism evidence="2 3">
    <name type="scientific">Paenibacillus antibioticophila</name>
    <dbReference type="NCBI Taxonomy" id="1274374"/>
    <lineage>
        <taxon>Bacteria</taxon>
        <taxon>Bacillati</taxon>
        <taxon>Bacillota</taxon>
        <taxon>Bacilli</taxon>
        <taxon>Bacillales</taxon>
        <taxon>Paenibacillaceae</taxon>
        <taxon>Paenibacillus</taxon>
    </lineage>
</organism>
<keyword evidence="3" id="KW-1185">Reference proteome</keyword>
<dbReference type="Pfam" id="PF13701">
    <property type="entry name" value="DDE_Tnp_1_4"/>
    <property type="match status" value="1"/>
</dbReference>
<feature type="domain" description="Transposase DDE" evidence="1">
    <location>
        <begin position="25"/>
        <end position="147"/>
    </location>
</feature>
<protein>
    <recommendedName>
        <fullName evidence="1">Transposase DDE domain-containing protein</fullName>
    </recommendedName>
</protein>
<accession>A0A919XUY6</accession>
<name>A0A919XUY6_9BACL</name>
<dbReference type="AlphaFoldDB" id="A0A919XUY6"/>
<comment type="caution">
    <text evidence="2">The sequence shown here is derived from an EMBL/GenBank/DDBJ whole genome shotgun (WGS) entry which is preliminary data.</text>
</comment>
<gene>
    <name evidence="2" type="ORF">J41TS12_29690</name>
</gene>
<dbReference type="Proteomes" id="UP000681162">
    <property type="component" value="Unassembled WGS sequence"/>
</dbReference>
<proteinExistence type="predicted"/>
<dbReference type="EMBL" id="BORR01000010">
    <property type="protein sequence ID" value="GIO38108.1"/>
    <property type="molecule type" value="Genomic_DNA"/>
</dbReference>
<dbReference type="SUPFAM" id="SSF53098">
    <property type="entry name" value="Ribonuclease H-like"/>
    <property type="match status" value="1"/>
</dbReference>
<reference evidence="2 3" key="1">
    <citation type="submission" date="2021-03" db="EMBL/GenBank/DDBJ databases">
        <title>Antimicrobial resistance genes in bacteria isolated from Japanese honey, and their potential for conferring macrolide and lincosamide resistance in the American foulbrood pathogen Paenibacillus larvae.</title>
        <authorList>
            <person name="Okamoto M."/>
            <person name="Kumagai M."/>
            <person name="Kanamori H."/>
            <person name="Takamatsu D."/>
        </authorList>
    </citation>
    <scope>NUCLEOTIDE SEQUENCE [LARGE SCALE GENOMIC DNA]</scope>
    <source>
        <strain evidence="2 3">J41TS12</strain>
    </source>
</reference>
<dbReference type="InterPro" id="IPR012337">
    <property type="entry name" value="RNaseH-like_sf"/>
</dbReference>
<evidence type="ECO:0000259" key="1">
    <source>
        <dbReference type="Pfam" id="PF13701"/>
    </source>
</evidence>
<evidence type="ECO:0000313" key="2">
    <source>
        <dbReference type="EMBL" id="GIO38108.1"/>
    </source>
</evidence>
<dbReference type="InterPro" id="IPR025668">
    <property type="entry name" value="Tnp_DDE_dom"/>
</dbReference>
<evidence type="ECO:0000313" key="3">
    <source>
        <dbReference type="Proteomes" id="UP000681162"/>
    </source>
</evidence>